<dbReference type="STRING" id="384616.Pisl_1288"/>
<evidence type="ECO:0000259" key="5">
    <source>
        <dbReference type="PROSITE" id="PS50893"/>
    </source>
</evidence>
<dbReference type="GO" id="GO:0016887">
    <property type="term" value="F:ATP hydrolysis activity"/>
    <property type="evidence" value="ECO:0007669"/>
    <property type="project" value="InterPro"/>
</dbReference>
<dbReference type="EMBL" id="CP000504">
    <property type="protein sequence ID" value="ABL88451.1"/>
    <property type="molecule type" value="Genomic_DNA"/>
</dbReference>
<keyword evidence="3" id="KW-0547">Nucleotide-binding</keyword>
<protein>
    <submittedName>
        <fullName evidence="6">ABC transporter related protein</fullName>
    </submittedName>
</protein>
<evidence type="ECO:0000256" key="3">
    <source>
        <dbReference type="ARBA" id="ARBA00022741"/>
    </source>
</evidence>
<gene>
    <name evidence="6" type="ordered locus">Pisl_1288</name>
</gene>
<evidence type="ECO:0000256" key="2">
    <source>
        <dbReference type="ARBA" id="ARBA00022448"/>
    </source>
</evidence>
<dbReference type="SUPFAM" id="SSF52540">
    <property type="entry name" value="P-loop containing nucleoside triphosphate hydrolases"/>
    <property type="match status" value="1"/>
</dbReference>
<feature type="domain" description="ABC transporter" evidence="5">
    <location>
        <begin position="13"/>
        <end position="233"/>
    </location>
</feature>
<accession>A1RU19</accession>
<dbReference type="eggNOG" id="arCOG00201">
    <property type="taxonomic scope" value="Archaea"/>
</dbReference>
<proteinExistence type="inferred from homology"/>
<dbReference type="KEGG" id="pis:Pisl_1288"/>
<evidence type="ECO:0000256" key="1">
    <source>
        <dbReference type="ARBA" id="ARBA00005417"/>
    </source>
</evidence>
<reference evidence="6" key="1">
    <citation type="submission" date="2006-12" db="EMBL/GenBank/DDBJ databases">
        <title>Complete sequence of Pyrobaculum islandicum DSM 4184.</title>
        <authorList>
            <person name="Copeland A."/>
            <person name="Lucas S."/>
            <person name="Lapidus A."/>
            <person name="Barry K."/>
            <person name="Detter J.C."/>
            <person name="Glavina del Rio T."/>
            <person name="Dalin E."/>
            <person name="Tice H."/>
            <person name="Pitluck S."/>
            <person name="Meincke L."/>
            <person name="Brettin T."/>
            <person name="Bruce D."/>
            <person name="Han C."/>
            <person name="Tapia R."/>
            <person name="Gilna P."/>
            <person name="Schmutz J."/>
            <person name="Larimer F."/>
            <person name="Land M."/>
            <person name="Hauser L."/>
            <person name="Kyrpides N."/>
            <person name="Mikhailova N."/>
            <person name="Cozen A.E."/>
            <person name="Fitz-Gibbon S.T."/>
            <person name="House C.H."/>
            <person name="Saltikov C."/>
            <person name="Lowe T."/>
            <person name="Richardson P."/>
        </authorList>
    </citation>
    <scope>NUCLEOTIDE SEQUENCE [LARGE SCALE GENOMIC DNA]</scope>
    <source>
        <strain evidence="6">DSM 4184</strain>
    </source>
</reference>
<dbReference type="PANTHER" id="PTHR42734:SF17">
    <property type="entry name" value="METAL TRANSPORT SYSTEM ATP-BINDING PROTEIN TM_0124-RELATED"/>
    <property type="match status" value="1"/>
</dbReference>
<keyword evidence="2" id="KW-0813">Transport</keyword>
<comment type="similarity">
    <text evidence="1">Belongs to the ABC transporter superfamily.</text>
</comment>
<dbReference type="Gene3D" id="3.40.50.300">
    <property type="entry name" value="P-loop containing nucleotide triphosphate hydrolases"/>
    <property type="match status" value="1"/>
</dbReference>
<dbReference type="InterPro" id="IPR003593">
    <property type="entry name" value="AAA+_ATPase"/>
</dbReference>
<dbReference type="InterPro" id="IPR017871">
    <property type="entry name" value="ABC_transporter-like_CS"/>
</dbReference>
<dbReference type="Proteomes" id="UP000002595">
    <property type="component" value="Chromosome"/>
</dbReference>
<evidence type="ECO:0000313" key="6">
    <source>
        <dbReference type="EMBL" id="ABL88451.1"/>
    </source>
</evidence>
<keyword evidence="4" id="KW-0067">ATP-binding</keyword>
<keyword evidence="7" id="KW-1185">Reference proteome</keyword>
<dbReference type="PROSITE" id="PS00211">
    <property type="entry name" value="ABC_TRANSPORTER_1"/>
    <property type="match status" value="1"/>
</dbReference>
<dbReference type="InterPro" id="IPR003439">
    <property type="entry name" value="ABC_transporter-like_ATP-bd"/>
</dbReference>
<dbReference type="AlphaFoldDB" id="A1RU19"/>
<dbReference type="InterPro" id="IPR050153">
    <property type="entry name" value="Metal_Ion_Import_ABC"/>
</dbReference>
<evidence type="ECO:0000256" key="4">
    <source>
        <dbReference type="ARBA" id="ARBA00022840"/>
    </source>
</evidence>
<evidence type="ECO:0000313" key="7">
    <source>
        <dbReference type="Proteomes" id="UP000002595"/>
    </source>
</evidence>
<name>A1RU19_PYRIL</name>
<dbReference type="PROSITE" id="PS50893">
    <property type="entry name" value="ABC_TRANSPORTER_2"/>
    <property type="match status" value="1"/>
</dbReference>
<dbReference type="Pfam" id="PF00005">
    <property type="entry name" value="ABC_tran"/>
    <property type="match status" value="1"/>
</dbReference>
<dbReference type="HOGENOM" id="CLU_000604_1_11_2"/>
<dbReference type="PANTHER" id="PTHR42734">
    <property type="entry name" value="METAL TRANSPORT SYSTEM ATP-BINDING PROTEIN TM_0124-RELATED"/>
    <property type="match status" value="1"/>
</dbReference>
<organism evidence="6 7">
    <name type="scientific">Pyrobaculum islandicum (strain DSM 4184 / JCM 9189 / GEO3)</name>
    <dbReference type="NCBI Taxonomy" id="384616"/>
    <lineage>
        <taxon>Archaea</taxon>
        <taxon>Thermoproteota</taxon>
        <taxon>Thermoprotei</taxon>
        <taxon>Thermoproteales</taxon>
        <taxon>Thermoproteaceae</taxon>
        <taxon>Pyrobaculum</taxon>
    </lineage>
</organism>
<dbReference type="GO" id="GO:0005524">
    <property type="term" value="F:ATP binding"/>
    <property type="evidence" value="ECO:0007669"/>
    <property type="project" value="UniProtKB-KW"/>
</dbReference>
<sequence>MHLNTDRHFHVSLVIRNVTVFRSGKPIVEDVTFSASREFVLVAGPNGAGKTTLFLAVLGLLPYRGEICVGGVCDIERTRKVGYVPQAIRVETNATVWEYVYLPAKFRGVKNVEKTVEEALKTVELFELRDKPITTLSGGQLQRAAIARALAVGGEVLLLDEPLANVDPQGRVELLALLRELKRERTILMTSHELTLPTNLADKILLLNRKLIAYGPPSEVLKEEVLYKVYRYVRIAQTPTGYVCVTEDYAHPH</sequence>
<dbReference type="InterPro" id="IPR027417">
    <property type="entry name" value="P-loop_NTPase"/>
</dbReference>
<dbReference type="SMART" id="SM00382">
    <property type="entry name" value="AAA"/>
    <property type="match status" value="1"/>
</dbReference>